<dbReference type="InterPro" id="IPR001387">
    <property type="entry name" value="Cro/C1-type_HTH"/>
</dbReference>
<dbReference type="GO" id="GO:0003677">
    <property type="term" value="F:DNA binding"/>
    <property type="evidence" value="ECO:0007669"/>
    <property type="project" value="InterPro"/>
</dbReference>
<evidence type="ECO:0000259" key="2">
    <source>
        <dbReference type="PROSITE" id="PS50943"/>
    </source>
</evidence>
<feature type="domain" description="HTH cro/C1-type" evidence="2">
    <location>
        <begin position="3"/>
        <end position="44"/>
    </location>
</feature>
<dbReference type="Proteomes" id="UP000267081">
    <property type="component" value="Unassembled WGS sequence"/>
</dbReference>
<feature type="region of interest" description="Disordered" evidence="1">
    <location>
        <begin position="228"/>
        <end position="252"/>
    </location>
</feature>
<dbReference type="PROSITE" id="PS50943">
    <property type="entry name" value="HTH_CROC1"/>
    <property type="match status" value="1"/>
</dbReference>
<dbReference type="InterPro" id="IPR010982">
    <property type="entry name" value="Lambda_DNA-bd_dom_sf"/>
</dbReference>
<evidence type="ECO:0000313" key="3">
    <source>
        <dbReference type="EMBL" id="RSD17872.1"/>
    </source>
</evidence>
<evidence type="ECO:0000313" key="4">
    <source>
        <dbReference type="Proteomes" id="UP000267081"/>
    </source>
</evidence>
<name>A0A3R9DZS1_9PSEU</name>
<dbReference type="Gene3D" id="1.10.260.40">
    <property type="entry name" value="lambda repressor-like DNA-binding domains"/>
    <property type="match status" value="1"/>
</dbReference>
<organism evidence="3 4">
    <name type="scientific">Amycolatopsis eburnea</name>
    <dbReference type="NCBI Taxonomy" id="2267691"/>
    <lineage>
        <taxon>Bacteria</taxon>
        <taxon>Bacillati</taxon>
        <taxon>Actinomycetota</taxon>
        <taxon>Actinomycetes</taxon>
        <taxon>Pseudonocardiales</taxon>
        <taxon>Pseudonocardiaceae</taxon>
        <taxon>Amycolatopsis</taxon>
    </lineage>
</organism>
<dbReference type="OrthoDB" id="3687959at2"/>
<dbReference type="EMBL" id="RSEC01000039">
    <property type="protein sequence ID" value="RSD17872.1"/>
    <property type="molecule type" value="Genomic_DNA"/>
</dbReference>
<dbReference type="AlphaFoldDB" id="A0A3R9DZS1"/>
<evidence type="ECO:0000256" key="1">
    <source>
        <dbReference type="SAM" id="MobiDB-lite"/>
    </source>
</evidence>
<dbReference type="Pfam" id="PF19054">
    <property type="entry name" value="DUF5753"/>
    <property type="match status" value="1"/>
</dbReference>
<dbReference type="SUPFAM" id="SSF47413">
    <property type="entry name" value="lambda repressor-like DNA-binding domains"/>
    <property type="match status" value="1"/>
</dbReference>
<comment type="caution">
    <text evidence="3">The sequence shown here is derived from an EMBL/GenBank/DDBJ whole genome shotgun (WGS) entry which is preliminary data.</text>
</comment>
<dbReference type="CDD" id="cd00093">
    <property type="entry name" value="HTH_XRE"/>
    <property type="match status" value="1"/>
</dbReference>
<proteinExistence type="predicted"/>
<sequence>MVEVAGKLGWSEATLSRMETGLRNASSEEVAALLAVYQVTGARRAKLLEMSREAEVLARYEAEAVRIVESAVTSIPVLLQTSGYAGSLPAVPNLRPERQSVLDRKSGPTLLAYVDEVALHRVAGGPRLMAHQLRQLAAMTERAQVEVRVVPFGAGRHPAGFELLDFADAGPLVYVEQPGSGLVLDQAAHVEPYVRAVATLDSVALDPMRSRRLIEQLAARYESVVEARPQGGDFPGQQARLAGQHGDVPVVR</sequence>
<gene>
    <name evidence="3" type="ORF">EIY87_19435</name>
</gene>
<keyword evidence="4" id="KW-1185">Reference proteome</keyword>
<protein>
    <submittedName>
        <fullName evidence="3">XRE family transcriptional regulator</fullName>
    </submittedName>
</protein>
<reference evidence="3 4" key="1">
    <citation type="submission" date="2018-12" db="EMBL/GenBank/DDBJ databases">
        <title>Amycolatopsis eburnea sp. nov. actinomycete associate with arbuscular mycorrhiza fungal spore.</title>
        <authorList>
            <person name="Lumyong S."/>
            <person name="Chaiya L."/>
        </authorList>
    </citation>
    <scope>NUCLEOTIDE SEQUENCE [LARGE SCALE GENOMIC DNA]</scope>
    <source>
        <strain evidence="3 4">GLM-1</strain>
    </source>
</reference>
<accession>A0A3R9DZS1</accession>
<dbReference type="InterPro" id="IPR043917">
    <property type="entry name" value="DUF5753"/>
</dbReference>
<dbReference type="Pfam" id="PF13560">
    <property type="entry name" value="HTH_31"/>
    <property type="match status" value="1"/>
</dbReference>